<dbReference type="GO" id="GO:0016787">
    <property type="term" value="F:hydrolase activity"/>
    <property type="evidence" value="ECO:0007669"/>
    <property type="project" value="UniProtKB-KW"/>
</dbReference>
<dbReference type="SUPFAM" id="SSF53474">
    <property type="entry name" value="alpha/beta-Hydrolases"/>
    <property type="match status" value="1"/>
</dbReference>
<keyword evidence="3" id="KW-1185">Reference proteome</keyword>
<comment type="caution">
    <text evidence="2">The sequence shown here is derived from an EMBL/GenBank/DDBJ whole genome shotgun (WGS) entry which is preliminary data.</text>
</comment>
<protein>
    <submittedName>
        <fullName evidence="2">Alpha/beta hydrolase</fullName>
    </submittedName>
</protein>
<dbReference type="Proteomes" id="UP001551176">
    <property type="component" value="Unassembled WGS sequence"/>
</dbReference>
<accession>A0ABV3BY34</accession>
<feature type="domain" description="AB hydrolase-1" evidence="1">
    <location>
        <begin position="32"/>
        <end position="260"/>
    </location>
</feature>
<proteinExistence type="predicted"/>
<name>A0ABV3BY34_9ACTN</name>
<gene>
    <name evidence="2" type="ORF">ABZ921_35350</name>
</gene>
<evidence type="ECO:0000313" key="3">
    <source>
        <dbReference type="Proteomes" id="UP001551176"/>
    </source>
</evidence>
<dbReference type="RefSeq" id="WP_359356743.1">
    <property type="nucleotide sequence ID" value="NZ_JBEYXV010000023.1"/>
</dbReference>
<dbReference type="InterPro" id="IPR050266">
    <property type="entry name" value="AB_hydrolase_sf"/>
</dbReference>
<dbReference type="EMBL" id="JBEYXV010000023">
    <property type="protein sequence ID" value="MEU6825919.1"/>
    <property type="molecule type" value="Genomic_DNA"/>
</dbReference>
<reference evidence="2 3" key="1">
    <citation type="submission" date="2024-06" db="EMBL/GenBank/DDBJ databases">
        <title>The Natural Products Discovery Center: Release of the First 8490 Sequenced Strains for Exploring Actinobacteria Biosynthetic Diversity.</title>
        <authorList>
            <person name="Kalkreuter E."/>
            <person name="Kautsar S.A."/>
            <person name="Yang D."/>
            <person name="Bader C.D."/>
            <person name="Teijaro C.N."/>
            <person name="Fluegel L."/>
            <person name="Davis C.M."/>
            <person name="Simpson J.R."/>
            <person name="Lauterbach L."/>
            <person name="Steele A.D."/>
            <person name="Gui C."/>
            <person name="Meng S."/>
            <person name="Li G."/>
            <person name="Viehrig K."/>
            <person name="Ye F."/>
            <person name="Su P."/>
            <person name="Kiefer A.F."/>
            <person name="Nichols A."/>
            <person name="Cepeda A.J."/>
            <person name="Yan W."/>
            <person name="Fan B."/>
            <person name="Jiang Y."/>
            <person name="Adhikari A."/>
            <person name="Zheng C.-J."/>
            <person name="Schuster L."/>
            <person name="Cowan T.M."/>
            <person name="Smanski M.J."/>
            <person name="Chevrette M.G."/>
            <person name="De Carvalho L.P.S."/>
            <person name="Shen B."/>
        </authorList>
    </citation>
    <scope>NUCLEOTIDE SEQUENCE [LARGE SCALE GENOMIC DNA]</scope>
    <source>
        <strain evidence="2 3">NPDC046838</strain>
    </source>
</reference>
<dbReference type="Gene3D" id="3.40.50.1820">
    <property type="entry name" value="alpha/beta hydrolase"/>
    <property type="match status" value="1"/>
</dbReference>
<dbReference type="Pfam" id="PF12697">
    <property type="entry name" value="Abhydrolase_6"/>
    <property type="match status" value="1"/>
</dbReference>
<dbReference type="InterPro" id="IPR029058">
    <property type="entry name" value="AB_hydrolase_fold"/>
</dbReference>
<dbReference type="InterPro" id="IPR000073">
    <property type="entry name" value="AB_hydrolase_1"/>
</dbReference>
<dbReference type="PRINTS" id="PR00111">
    <property type="entry name" value="ABHYDROLASE"/>
</dbReference>
<evidence type="ECO:0000313" key="2">
    <source>
        <dbReference type="EMBL" id="MEU6825919.1"/>
    </source>
</evidence>
<dbReference type="PANTHER" id="PTHR43798">
    <property type="entry name" value="MONOACYLGLYCEROL LIPASE"/>
    <property type="match status" value="1"/>
</dbReference>
<evidence type="ECO:0000259" key="1">
    <source>
        <dbReference type="Pfam" id="PF12697"/>
    </source>
</evidence>
<keyword evidence="2" id="KW-0378">Hydrolase</keyword>
<dbReference type="PANTHER" id="PTHR43798:SF33">
    <property type="entry name" value="HYDROLASE, PUTATIVE (AFU_ORTHOLOGUE AFUA_2G14860)-RELATED"/>
    <property type="match status" value="1"/>
</dbReference>
<sequence length="266" mass="28530">MTSSTSTEDSFLRLEHGDLYVGQDGPRDAPVLLLIHGSATSSRSWDALVPLLCTSHRVIRIDLPGHGRSAEPVGHDYGIPEQGRRIGAALDRLGVEHATVVGHSSGGYAATALAERRPDLVTALVLISTGPGMDAFIAPPSTATAPTQWPPSDEQLRMFASTGFREGHEVPQEFVDELRVMNQDAVAAAMQASIAYLNRQTLPSRLAPLGKPLQVIFGEQDRRWRPASAADYRAVPGAKIDLLPDTGHTPIVEEPLRTAALILAVT</sequence>
<organism evidence="2 3">
    <name type="scientific">Streptomyces atriruber</name>
    <dbReference type="NCBI Taxonomy" id="545121"/>
    <lineage>
        <taxon>Bacteria</taxon>
        <taxon>Bacillati</taxon>
        <taxon>Actinomycetota</taxon>
        <taxon>Actinomycetes</taxon>
        <taxon>Kitasatosporales</taxon>
        <taxon>Streptomycetaceae</taxon>
        <taxon>Streptomyces</taxon>
    </lineage>
</organism>